<dbReference type="Pfam" id="PF01337">
    <property type="entry name" value="Barstar"/>
    <property type="match status" value="1"/>
</dbReference>
<evidence type="ECO:0000313" key="4">
    <source>
        <dbReference type="Proteomes" id="UP001317259"/>
    </source>
</evidence>
<reference evidence="3 4" key="1">
    <citation type="submission" date="2022-04" db="EMBL/GenBank/DDBJ databases">
        <title>Genome draft of Actinomadura sp. ATCC 31491.</title>
        <authorList>
            <person name="Shi X."/>
            <person name="Du Y."/>
        </authorList>
    </citation>
    <scope>NUCLEOTIDE SEQUENCE [LARGE SCALE GENOMIC DNA]</scope>
    <source>
        <strain evidence="3 4">ATCC 31491</strain>
    </source>
</reference>
<dbReference type="Proteomes" id="UP001317259">
    <property type="component" value="Unassembled WGS sequence"/>
</dbReference>
<dbReference type="InterPro" id="IPR035905">
    <property type="entry name" value="Barstar-like_sf"/>
</dbReference>
<dbReference type="RefSeq" id="WP_242381715.1">
    <property type="nucleotide sequence ID" value="NZ_JAKRKC020000001.1"/>
</dbReference>
<evidence type="ECO:0000313" key="3">
    <source>
        <dbReference type="EMBL" id="MCK2215745.1"/>
    </source>
</evidence>
<name>A0ABT0FUT9_9ACTN</name>
<dbReference type="SUPFAM" id="SSF52038">
    <property type="entry name" value="Barstar-related"/>
    <property type="match status" value="1"/>
</dbReference>
<dbReference type="Gene3D" id="3.30.370.10">
    <property type="entry name" value="Barstar-like"/>
    <property type="match status" value="1"/>
</dbReference>
<feature type="domain" description="Barstar (barnase inhibitor)" evidence="2">
    <location>
        <begin position="22"/>
        <end position="98"/>
    </location>
</feature>
<dbReference type="InterPro" id="IPR000468">
    <property type="entry name" value="Barstar"/>
</dbReference>
<dbReference type="EMBL" id="JAKRKC020000001">
    <property type="protein sequence ID" value="MCK2215745.1"/>
    <property type="molecule type" value="Genomic_DNA"/>
</dbReference>
<protein>
    <submittedName>
        <fullName evidence="3">Barstar family protein</fullName>
    </submittedName>
</protein>
<evidence type="ECO:0000259" key="2">
    <source>
        <dbReference type="Pfam" id="PF01337"/>
    </source>
</evidence>
<proteinExistence type="inferred from homology"/>
<evidence type="ECO:0000256" key="1">
    <source>
        <dbReference type="ARBA" id="ARBA00006845"/>
    </source>
</evidence>
<accession>A0ABT0FUT9</accession>
<comment type="similarity">
    <text evidence="1">Belongs to the barstar family.</text>
</comment>
<comment type="caution">
    <text evidence="3">The sequence shown here is derived from an EMBL/GenBank/DDBJ whole genome shotgun (WGS) entry which is preliminary data.</text>
</comment>
<gene>
    <name evidence="3" type="ORF">MF672_018385</name>
</gene>
<sequence length="123" mass="12649">MTPAAARPLPPWLAVSAGPAPAVLDGRACRTRAAFFEEAARALRLPGWFGRNWDALTDCLRGTGPLALVVTDAGDLLADEPPGQLAVLLDVLADAARDGLTVTLLTAPGGEAALRGRVAAALR</sequence>
<keyword evidence="4" id="KW-1185">Reference proteome</keyword>
<organism evidence="3 4">
    <name type="scientific">Actinomadura luzonensis</name>
    <dbReference type="NCBI Taxonomy" id="2805427"/>
    <lineage>
        <taxon>Bacteria</taxon>
        <taxon>Bacillati</taxon>
        <taxon>Actinomycetota</taxon>
        <taxon>Actinomycetes</taxon>
        <taxon>Streptosporangiales</taxon>
        <taxon>Thermomonosporaceae</taxon>
        <taxon>Actinomadura</taxon>
    </lineage>
</organism>